<reference evidence="2" key="1">
    <citation type="submission" date="2021-01" db="EMBL/GenBank/DDBJ databases">
        <authorList>
            <consortium name="Genoscope - CEA"/>
            <person name="William W."/>
        </authorList>
    </citation>
    <scope>NUCLEOTIDE SEQUENCE</scope>
</reference>
<proteinExistence type="predicted"/>
<name>A0A816JGT0_BRANA</name>
<dbReference type="AlphaFoldDB" id="A0A816JGT0"/>
<keyword evidence="1" id="KW-0472">Membrane</keyword>
<dbReference type="EMBL" id="HG994373">
    <property type="protein sequence ID" value="CAF1779603.1"/>
    <property type="molecule type" value="Genomic_DNA"/>
</dbReference>
<keyword evidence="1" id="KW-0812">Transmembrane</keyword>
<accession>A0A816JGT0</accession>
<dbReference type="EMBL" id="HG994373">
    <property type="protein sequence ID" value="CAF1779628.1"/>
    <property type="molecule type" value="Genomic_DNA"/>
</dbReference>
<protein>
    <submittedName>
        <fullName evidence="2">(rape) hypothetical protein</fullName>
    </submittedName>
</protein>
<sequence length="35" mass="4622">MNRMKTTSRSTTIFDYTQFVWIIFYEFWRFWMKFI</sequence>
<gene>
    <name evidence="2" type="ORF">DARMORV10_C09P57980.1</name>
    <name evidence="3" type="ORF">DARMORV10_C09P58000.1</name>
</gene>
<evidence type="ECO:0000313" key="3">
    <source>
        <dbReference type="EMBL" id="CAF1779628.1"/>
    </source>
</evidence>
<evidence type="ECO:0000313" key="2">
    <source>
        <dbReference type="EMBL" id="CAF1779603.1"/>
    </source>
</evidence>
<feature type="transmembrane region" description="Helical" evidence="1">
    <location>
        <begin position="12"/>
        <end position="31"/>
    </location>
</feature>
<keyword evidence="1" id="KW-1133">Transmembrane helix</keyword>
<organism evidence="2">
    <name type="scientific">Brassica napus</name>
    <name type="common">Rape</name>
    <dbReference type="NCBI Taxonomy" id="3708"/>
    <lineage>
        <taxon>Eukaryota</taxon>
        <taxon>Viridiplantae</taxon>
        <taxon>Streptophyta</taxon>
        <taxon>Embryophyta</taxon>
        <taxon>Tracheophyta</taxon>
        <taxon>Spermatophyta</taxon>
        <taxon>Magnoliopsida</taxon>
        <taxon>eudicotyledons</taxon>
        <taxon>Gunneridae</taxon>
        <taxon>Pentapetalae</taxon>
        <taxon>rosids</taxon>
        <taxon>malvids</taxon>
        <taxon>Brassicales</taxon>
        <taxon>Brassicaceae</taxon>
        <taxon>Brassiceae</taxon>
        <taxon>Brassica</taxon>
    </lineage>
</organism>
<evidence type="ECO:0000256" key="1">
    <source>
        <dbReference type="SAM" id="Phobius"/>
    </source>
</evidence>
<dbReference type="Proteomes" id="UP001295469">
    <property type="component" value="Chromosome C09"/>
</dbReference>